<protein>
    <submittedName>
        <fullName evidence="2">Uncharacterized protein</fullName>
    </submittedName>
</protein>
<reference evidence="2" key="1">
    <citation type="submission" date="2024-06" db="EMBL/GenBank/DDBJ databases">
        <title>Genome assembly of the Polyergus mexicanus.</title>
        <authorList>
            <person name="Cash E."/>
            <person name="Tustsui N.D."/>
            <person name="Ward P."/>
            <person name="Nguyen O."/>
            <person name="Sahasrabudhe R."/>
            <person name="Fairbairn C.W."/>
            <person name="Seligmann W.E."/>
            <person name="Sacco S."/>
            <person name="Beraut E."/>
            <person name="Miller C."/>
            <person name="Toffelmier E."/>
            <person name="Shaffer H.B."/>
        </authorList>
    </citation>
    <scope>NUCLEOTIDE SEQUENCE</scope>
    <source>
        <strain evidence="2">NDT 795.1</strain>
    </source>
</reference>
<sequence>MLKLKTLDAFYKIQDCKCDQDKTSDEEKDKGKDKGEIVDDGSKEAIESMLITEKHAIDKDNCSSYAGNYKSYGEVGKPGWFTKDLLKQFFPDLMSNKEIVDHFYTKDGKQYHADNFAITFKCEENTKCGSNINFTWGGPSSMWCNKGGKTGNASLRCPEDFQSDQTSVCCPSTAPYWDYIYSKNFFLNDRCPNLVLDLKGKELEECAGKTIVAKLKSPLIILDYSNKIIDKDGNDTGIYYSYLKPFLNPDGTMKDCGSNAKCQEYAKIIDKILWTSDKEVTLKIPDNSGEKSSYSPSVGNNQDETFSYHDYGNDLI</sequence>
<feature type="region of interest" description="Disordered" evidence="1">
    <location>
        <begin position="285"/>
        <end position="316"/>
    </location>
</feature>
<accession>A0AAU7YHF5</accession>
<evidence type="ECO:0000313" key="2">
    <source>
        <dbReference type="EMBL" id="XCA33219.1"/>
    </source>
</evidence>
<feature type="region of interest" description="Disordered" evidence="1">
    <location>
        <begin position="19"/>
        <end position="38"/>
    </location>
</feature>
<evidence type="ECO:0000256" key="1">
    <source>
        <dbReference type="SAM" id="MobiDB-lite"/>
    </source>
</evidence>
<dbReference type="AlphaFoldDB" id="A0AAU7YHF5"/>
<gene>
    <name evidence="2" type="ORF">ABS808_05575</name>
</gene>
<organism evidence="2">
    <name type="scientific">Wolbachia endosymbiont of Polyergus mexicanus</name>
    <dbReference type="NCBI Taxonomy" id="3171167"/>
    <lineage>
        <taxon>Bacteria</taxon>
        <taxon>Pseudomonadati</taxon>
        <taxon>Pseudomonadota</taxon>
        <taxon>Alphaproteobacteria</taxon>
        <taxon>Rickettsiales</taxon>
        <taxon>Anaplasmataceae</taxon>
        <taxon>Wolbachieae</taxon>
        <taxon>Wolbachia</taxon>
    </lineage>
</organism>
<feature type="compositionally biased region" description="Polar residues" evidence="1">
    <location>
        <begin position="290"/>
        <end position="305"/>
    </location>
</feature>
<dbReference type="EMBL" id="CP158586">
    <property type="protein sequence ID" value="XCA33219.1"/>
    <property type="molecule type" value="Genomic_DNA"/>
</dbReference>
<proteinExistence type="predicted"/>
<name>A0AAU7YHF5_9RICK</name>